<name>A0ABP4G9L2_9ACTN</name>
<protein>
    <recommendedName>
        <fullName evidence="2">Histidine kinase/HSP90-like ATPase domain-containing protein</fullName>
    </recommendedName>
</protein>
<sequence length="123" mass="13075">MVRTQLRIWGKDELCEVAELGVTELLTNVLVHASGDCELLVGETSDGVVVGATDFDDGLPVAKEPTDDEPGGRGLFLLSQLAEEFGVRPLARGKQVWFRLALATGANEQQPGTPAGPGREITC</sequence>
<accession>A0ABP4G9L2</accession>
<organism evidence="3 4">
    <name type="scientific">Kitasatospora nipponensis</name>
    <dbReference type="NCBI Taxonomy" id="258049"/>
    <lineage>
        <taxon>Bacteria</taxon>
        <taxon>Bacillati</taxon>
        <taxon>Actinomycetota</taxon>
        <taxon>Actinomycetes</taxon>
        <taxon>Kitasatosporales</taxon>
        <taxon>Streptomycetaceae</taxon>
        <taxon>Kitasatospora</taxon>
    </lineage>
</organism>
<evidence type="ECO:0000259" key="2">
    <source>
        <dbReference type="Pfam" id="PF13581"/>
    </source>
</evidence>
<evidence type="ECO:0000313" key="3">
    <source>
        <dbReference type="EMBL" id="GAA1215187.1"/>
    </source>
</evidence>
<gene>
    <name evidence="3" type="ORF">GCM10009665_01270</name>
</gene>
<proteinExistence type="predicted"/>
<evidence type="ECO:0000256" key="1">
    <source>
        <dbReference type="ARBA" id="ARBA00022527"/>
    </source>
</evidence>
<reference evidence="4" key="1">
    <citation type="journal article" date="2019" name="Int. J. Syst. Evol. Microbiol.">
        <title>The Global Catalogue of Microorganisms (GCM) 10K type strain sequencing project: providing services to taxonomists for standard genome sequencing and annotation.</title>
        <authorList>
            <consortium name="The Broad Institute Genomics Platform"/>
            <consortium name="The Broad Institute Genome Sequencing Center for Infectious Disease"/>
            <person name="Wu L."/>
            <person name="Ma J."/>
        </authorList>
    </citation>
    <scope>NUCLEOTIDE SEQUENCE [LARGE SCALE GENOMIC DNA]</scope>
    <source>
        <strain evidence="4">JCM 13004</strain>
    </source>
</reference>
<keyword evidence="1" id="KW-0418">Kinase</keyword>
<dbReference type="InterPro" id="IPR036890">
    <property type="entry name" value="HATPase_C_sf"/>
</dbReference>
<dbReference type="CDD" id="cd16936">
    <property type="entry name" value="HATPase_RsbW-like"/>
    <property type="match status" value="1"/>
</dbReference>
<dbReference type="PANTHER" id="PTHR35526:SF3">
    <property type="entry name" value="ANTI-SIGMA-F FACTOR RSBW"/>
    <property type="match status" value="1"/>
</dbReference>
<keyword evidence="1" id="KW-0723">Serine/threonine-protein kinase</keyword>
<keyword evidence="1" id="KW-0808">Transferase</keyword>
<feature type="domain" description="Histidine kinase/HSP90-like ATPase" evidence="2">
    <location>
        <begin position="13"/>
        <end position="99"/>
    </location>
</feature>
<dbReference type="EMBL" id="BAAALF010000001">
    <property type="protein sequence ID" value="GAA1215187.1"/>
    <property type="molecule type" value="Genomic_DNA"/>
</dbReference>
<dbReference type="PANTHER" id="PTHR35526">
    <property type="entry name" value="ANTI-SIGMA-F FACTOR RSBW-RELATED"/>
    <property type="match status" value="1"/>
</dbReference>
<comment type="caution">
    <text evidence="3">The sequence shown here is derived from an EMBL/GenBank/DDBJ whole genome shotgun (WGS) entry which is preliminary data.</text>
</comment>
<dbReference type="Gene3D" id="3.30.565.10">
    <property type="entry name" value="Histidine kinase-like ATPase, C-terminal domain"/>
    <property type="match status" value="1"/>
</dbReference>
<evidence type="ECO:0000313" key="4">
    <source>
        <dbReference type="Proteomes" id="UP001500037"/>
    </source>
</evidence>
<dbReference type="Pfam" id="PF13581">
    <property type="entry name" value="HATPase_c_2"/>
    <property type="match status" value="1"/>
</dbReference>
<keyword evidence="4" id="KW-1185">Reference proteome</keyword>
<dbReference type="InterPro" id="IPR003594">
    <property type="entry name" value="HATPase_dom"/>
</dbReference>
<dbReference type="InterPro" id="IPR050267">
    <property type="entry name" value="Anti-sigma-factor_SerPK"/>
</dbReference>
<dbReference type="Proteomes" id="UP001500037">
    <property type="component" value="Unassembled WGS sequence"/>
</dbReference>